<dbReference type="PANTHER" id="PTHR45766:SF6">
    <property type="entry name" value="SWI_SNF-RELATED MATRIX-ASSOCIATED ACTIN-DEPENDENT REGULATOR OF CHROMATIN SUBFAMILY A-LIKE PROTEIN 1"/>
    <property type="match status" value="1"/>
</dbReference>
<protein>
    <submittedName>
        <fullName evidence="6">Uncharacterized protein</fullName>
    </submittedName>
</protein>
<evidence type="ECO:0000259" key="5">
    <source>
        <dbReference type="PROSITE" id="PS51467"/>
    </source>
</evidence>
<proteinExistence type="predicted"/>
<dbReference type="SUPFAM" id="SSF52540">
    <property type="entry name" value="P-loop containing nucleoside triphosphate hydrolases"/>
    <property type="match status" value="1"/>
</dbReference>
<feature type="domain" description="HARP" evidence="5">
    <location>
        <begin position="11"/>
        <end position="84"/>
    </location>
</feature>
<dbReference type="Pfam" id="PF07443">
    <property type="entry name" value="HARP"/>
    <property type="match status" value="1"/>
</dbReference>
<dbReference type="GO" id="GO:0043596">
    <property type="term" value="C:nuclear replication fork"/>
    <property type="evidence" value="ECO:0007669"/>
    <property type="project" value="TreeGrafter"/>
</dbReference>
<dbReference type="SMART" id="SM00487">
    <property type="entry name" value="DEXDc"/>
    <property type="match status" value="1"/>
</dbReference>
<evidence type="ECO:0000256" key="3">
    <source>
        <dbReference type="ARBA" id="ARBA00023242"/>
    </source>
</evidence>
<dbReference type="PROSITE" id="PS51467">
    <property type="entry name" value="HARP"/>
    <property type="match status" value="1"/>
</dbReference>
<dbReference type="Gene3D" id="3.40.50.10810">
    <property type="entry name" value="Tandem AAA-ATPase domain"/>
    <property type="match status" value="1"/>
</dbReference>
<keyword evidence="7" id="KW-1185">Reference proteome</keyword>
<dbReference type="PANTHER" id="PTHR45766">
    <property type="entry name" value="DNA ANNEALING HELICASE AND ENDONUCLEASE ZRANB3 FAMILY MEMBER"/>
    <property type="match status" value="1"/>
</dbReference>
<evidence type="ECO:0000313" key="7">
    <source>
        <dbReference type="Proteomes" id="UP000410492"/>
    </source>
</evidence>
<evidence type="ECO:0000256" key="1">
    <source>
        <dbReference type="ARBA" id="ARBA00004123"/>
    </source>
</evidence>
<dbReference type="InterPro" id="IPR038718">
    <property type="entry name" value="SNF2-like_sf"/>
</dbReference>
<dbReference type="PROSITE" id="PS51192">
    <property type="entry name" value="HELICASE_ATP_BIND_1"/>
    <property type="match status" value="1"/>
</dbReference>
<dbReference type="InterPro" id="IPR014001">
    <property type="entry name" value="Helicase_ATP-bd"/>
</dbReference>
<name>A0A653BFJ3_CALMS</name>
<keyword evidence="2" id="KW-0378">Hydrolase</keyword>
<keyword evidence="3" id="KW-0539">Nucleus</keyword>
<evidence type="ECO:0000313" key="6">
    <source>
        <dbReference type="EMBL" id="VEN34263.1"/>
    </source>
</evidence>
<evidence type="ECO:0000256" key="2">
    <source>
        <dbReference type="ARBA" id="ARBA00022801"/>
    </source>
</evidence>
<dbReference type="GO" id="GO:0006281">
    <property type="term" value="P:DNA repair"/>
    <property type="evidence" value="ECO:0007669"/>
    <property type="project" value="TreeGrafter"/>
</dbReference>
<organism evidence="6 7">
    <name type="scientific">Callosobruchus maculatus</name>
    <name type="common">Southern cowpea weevil</name>
    <name type="synonym">Pulse bruchid</name>
    <dbReference type="NCBI Taxonomy" id="64391"/>
    <lineage>
        <taxon>Eukaryota</taxon>
        <taxon>Metazoa</taxon>
        <taxon>Ecdysozoa</taxon>
        <taxon>Arthropoda</taxon>
        <taxon>Hexapoda</taxon>
        <taxon>Insecta</taxon>
        <taxon>Pterygota</taxon>
        <taxon>Neoptera</taxon>
        <taxon>Endopterygota</taxon>
        <taxon>Coleoptera</taxon>
        <taxon>Polyphaga</taxon>
        <taxon>Cucujiformia</taxon>
        <taxon>Chrysomeloidea</taxon>
        <taxon>Chrysomelidae</taxon>
        <taxon>Bruchinae</taxon>
        <taxon>Bruchini</taxon>
        <taxon>Callosobruchus</taxon>
    </lineage>
</organism>
<sequence>MGTPLKFYGKTPQSTKAKCVLISAHRFIVELNSFSAEVTEVFRTIPSRLYDPKSRSWNFSISDYNLLMSKLQTLEPKITLEKLPPFILKIILPPKRQVEIDFEHIDPVLSSSLMSFQVEGVRFGIEKDGRCFIADDMGLGKTFTALAIASYYRNDWPLLIVTTASMKTVWEETITEYMPTISIMQVQYMVSSKDYIGDAKILVVSHDMMCRSQDKLKEKNFGVVIIDESHVLKNFKSKSYQAAFSLCKKAKRVVLLSGTPALSRPSELFTQLNLIDHRAFPGFTQFAMRYCDGKYTNFGFDASGKSNLQELEVVLSKKFMIRRTKQDILKSLPKKSQQLITLFDYSSDKTQITEEDKELMKVLGEKYASKKGTDKHSILLTLFAETARIKIPPVW</sequence>
<dbReference type="Pfam" id="PF00176">
    <property type="entry name" value="SNF2-rel_dom"/>
    <property type="match status" value="1"/>
</dbReference>
<dbReference type="GO" id="GO:0005524">
    <property type="term" value="F:ATP binding"/>
    <property type="evidence" value="ECO:0007669"/>
    <property type="project" value="InterPro"/>
</dbReference>
<dbReference type="CDD" id="cd18010">
    <property type="entry name" value="DEXHc_HARP_SMARCAL1"/>
    <property type="match status" value="1"/>
</dbReference>
<evidence type="ECO:0000259" key="4">
    <source>
        <dbReference type="PROSITE" id="PS51192"/>
    </source>
</evidence>
<gene>
    <name evidence="6" type="ORF">CALMAC_LOCUS522</name>
</gene>
<dbReference type="OrthoDB" id="2801544at2759"/>
<feature type="domain" description="Helicase ATP-binding" evidence="4">
    <location>
        <begin position="122"/>
        <end position="278"/>
    </location>
</feature>
<dbReference type="AlphaFoldDB" id="A0A653BFJ3"/>
<dbReference type="InterPro" id="IPR010003">
    <property type="entry name" value="HARP_dom"/>
</dbReference>
<dbReference type="Proteomes" id="UP000410492">
    <property type="component" value="Unassembled WGS sequence"/>
</dbReference>
<dbReference type="GO" id="GO:0016787">
    <property type="term" value="F:hydrolase activity"/>
    <property type="evidence" value="ECO:0007669"/>
    <property type="project" value="UniProtKB-KW"/>
</dbReference>
<comment type="subcellular location">
    <subcellularLocation>
        <location evidence="1">Nucleus</location>
    </subcellularLocation>
</comment>
<dbReference type="InterPro" id="IPR000330">
    <property type="entry name" value="SNF2_N"/>
</dbReference>
<dbReference type="EMBL" id="CAACVG010000553">
    <property type="protein sequence ID" value="VEN34263.1"/>
    <property type="molecule type" value="Genomic_DNA"/>
</dbReference>
<reference evidence="6 7" key="1">
    <citation type="submission" date="2019-01" db="EMBL/GenBank/DDBJ databases">
        <authorList>
            <person name="Sayadi A."/>
        </authorList>
    </citation>
    <scope>NUCLEOTIDE SEQUENCE [LARGE SCALE GENOMIC DNA]</scope>
</reference>
<accession>A0A653BFJ3</accession>
<dbReference type="InterPro" id="IPR027417">
    <property type="entry name" value="P-loop_NTPase"/>
</dbReference>
<dbReference type="GO" id="GO:0031297">
    <property type="term" value="P:replication fork processing"/>
    <property type="evidence" value="ECO:0007669"/>
    <property type="project" value="TreeGrafter"/>
</dbReference>